<dbReference type="AlphaFoldDB" id="A0A482X4E7"/>
<feature type="region of interest" description="Disordered" evidence="1">
    <location>
        <begin position="16"/>
        <end position="78"/>
    </location>
</feature>
<feature type="compositionally biased region" description="Acidic residues" evidence="1">
    <location>
        <begin position="60"/>
        <end position="78"/>
    </location>
</feature>
<comment type="caution">
    <text evidence="2">The sequence shown here is derived from an EMBL/GenBank/DDBJ whole genome shotgun (WGS) entry which is preliminary data.</text>
</comment>
<feature type="compositionally biased region" description="Polar residues" evidence="1">
    <location>
        <begin position="24"/>
        <end position="52"/>
    </location>
</feature>
<evidence type="ECO:0000313" key="2">
    <source>
        <dbReference type="EMBL" id="RZF40388.1"/>
    </source>
</evidence>
<sequence length="216" mass="24094">MKRGQILVDLAKKRYKEQVDSEDNQPQATDETATLQIDGSLTKNQADNLSWTSSSSSSSNEEDEYIPDPDDVSETDEEQPLEYTFLVPVVPTEQEIDNRPIAVDSQLEVIGDDLMLLDGETYTIMENVEIQVTNCNQDLLTYPDDVENDNGVEFAIDNSPLVADVPAQEAQETNCDQTIQPCPKNVNDNGVESDIDESRLMQDVDDQEDVSPQCDL</sequence>
<feature type="compositionally biased region" description="Polar residues" evidence="1">
    <location>
        <begin position="172"/>
        <end position="190"/>
    </location>
</feature>
<dbReference type="InParanoid" id="A0A482X4E7"/>
<protein>
    <submittedName>
        <fullName evidence="2">Uncharacterized protein</fullName>
    </submittedName>
</protein>
<accession>A0A482X4E7</accession>
<organism evidence="2 3">
    <name type="scientific">Laodelphax striatellus</name>
    <name type="common">Small brown planthopper</name>
    <name type="synonym">Delphax striatella</name>
    <dbReference type="NCBI Taxonomy" id="195883"/>
    <lineage>
        <taxon>Eukaryota</taxon>
        <taxon>Metazoa</taxon>
        <taxon>Ecdysozoa</taxon>
        <taxon>Arthropoda</taxon>
        <taxon>Hexapoda</taxon>
        <taxon>Insecta</taxon>
        <taxon>Pterygota</taxon>
        <taxon>Neoptera</taxon>
        <taxon>Paraneoptera</taxon>
        <taxon>Hemiptera</taxon>
        <taxon>Auchenorrhyncha</taxon>
        <taxon>Fulgoroidea</taxon>
        <taxon>Delphacidae</taxon>
        <taxon>Criomorphinae</taxon>
        <taxon>Laodelphax</taxon>
    </lineage>
</organism>
<reference evidence="2 3" key="1">
    <citation type="journal article" date="2017" name="Gigascience">
        <title>Genome sequence of the small brown planthopper, Laodelphax striatellus.</title>
        <authorList>
            <person name="Zhu J."/>
            <person name="Jiang F."/>
            <person name="Wang X."/>
            <person name="Yang P."/>
            <person name="Bao Y."/>
            <person name="Zhao W."/>
            <person name="Wang W."/>
            <person name="Lu H."/>
            <person name="Wang Q."/>
            <person name="Cui N."/>
            <person name="Li J."/>
            <person name="Chen X."/>
            <person name="Luo L."/>
            <person name="Yu J."/>
            <person name="Kang L."/>
            <person name="Cui F."/>
        </authorList>
    </citation>
    <scope>NUCLEOTIDE SEQUENCE [LARGE SCALE GENOMIC DNA]</scope>
    <source>
        <strain evidence="2">Lst14</strain>
    </source>
</reference>
<evidence type="ECO:0000313" key="3">
    <source>
        <dbReference type="Proteomes" id="UP000291343"/>
    </source>
</evidence>
<dbReference type="Proteomes" id="UP000291343">
    <property type="component" value="Unassembled WGS sequence"/>
</dbReference>
<feature type="region of interest" description="Disordered" evidence="1">
    <location>
        <begin position="172"/>
        <end position="216"/>
    </location>
</feature>
<dbReference type="EMBL" id="QKKF02018494">
    <property type="protein sequence ID" value="RZF40388.1"/>
    <property type="molecule type" value="Genomic_DNA"/>
</dbReference>
<name>A0A482X4E7_LAOST</name>
<gene>
    <name evidence="2" type="ORF">LSTR_LSTR008818</name>
</gene>
<proteinExistence type="predicted"/>
<keyword evidence="3" id="KW-1185">Reference proteome</keyword>
<dbReference type="OrthoDB" id="6640699at2759"/>
<evidence type="ECO:0000256" key="1">
    <source>
        <dbReference type="SAM" id="MobiDB-lite"/>
    </source>
</evidence>
<dbReference type="SMR" id="A0A482X4E7"/>